<dbReference type="Proteomes" id="UP000830326">
    <property type="component" value="Chromosome"/>
</dbReference>
<dbReference type="Gene3D" id="2.102.10.10">
    <property type="entry name" value="Rieske [2Fe-2S] iron-sulphur domain"/>
    <property type="match status" value="1"/>
</dbReference>
<dbReference type="InterPro" id="IPR005805">
    <property type="entry name" value="Rieske_Fe-S_prot_C"/>
</dbReference>
<evidence type="ECO:0000256" key="5">
    <source>
        <dbReference type="ARBA" id="ARBA00023157"/>
    </source>
</evidence>
<evidence type="ECO:0000256" key="1">
    <source>
        <dbReference type="ARBA" id="ARBA00022714"/>
    </source>
</evidence>
<dbReference type="PANTHER" id="PTHR13847">
    <property type="entry name" value="SARCOSINE DEHYDROGENASE-RELATED"/>
    <property type="match status" value="1"/>
</dbReference>
<feature type="domain" description="Rieske" evidence="7">
    <location>
        <begin position="422"/>
        <end position="516"/>
    </location>
</feature>
<dbReference type="InterPro" id="IPR038010">
    <property type="entry name" value="YhfW_C"/>
</dbReference>
<dbReference type="SUPFAM" id="SSF50022">
    <property type="entry name" value="ISP domain"/>
    <property type="match status" value="1"/>
</dbReference>
<evidence type="ECO:0000313" key="8">
    <source>
        <dbReference type="EMBL" id="UOR11107.1"/>
    </source>
</evidence>
<keyword evidence="4" id="KW-0411">Iron-sulfur</keyword>
<feature type="region of interest" description="Disordered" evidence="6">
    <location>
        <begin position="510"/>
        <end position="530"/>
    </location>
</feature>
<dbReference type="PANTHER" id="PTHR13847:SF274">
    <property type="entry name" value="RIESKE 2FE-2S IRON-SULFUR PROTEIN YHFW-RELATED"/>
    <property type="match status" value="1"/>
</dbReference>
<keyword evidence="1" id="KW-0001">2Fe-2S</keyword>
<dbReference type="Pfam" id="PF01266">
    <property type="entry name" value="DAO"/>
    <property type="match status" value="1"/>
</dbReference>
<dbReference type="EMBL" id="CP095075">
    <property type="protein sequence ID" value="UOR11107.1"/>
    <property type="molecule type" value="Genomic_DNA"/>
</dbReference>
<dbReference type="InterPro" id="IPR006076">
    <property type="entry name" value="FAD-dep_OxRdtase"/>
</dbReference>
<name>A0ABY4H8J4_9BACI</name>
<organism evidence="8 9">
    <name type="scientific">Halobacillus amylolyticus</name>
    <dbReference type="NCBI Taxonomy" id="2932259"/>
    <lineage>
        <taxon>Bacteria</taxon>
        <taxon>Bacillati</taxon>
        <taxon>Bacillota</taxon>
        <taxon>Bacilli</taxon>
        <taxon>Bacillales</taxon>
        <taxon>Bacillaceae</taxon>
        <taxon>Halobacillus</taxon>
    </lineage>
</organism>
<dbReference type="CDD" id="cd03477">
    <property type="entry name" value="Rieske_YhfW_C"/>
    <property type="match status" value="1"/>
</dbReference>
<proteinExistence type="predicted"/>
<dbReference type="PRINTS" id="PR00162">
    <property type="entry name" value="RIESKE"/>
</dbReference>
<dbReference type="Gene3D" id="3.30.9.10">
    <property type="entry name" value="D-Amino Acid Oxidase, subunit A, domain 2"/>
    <property type="match status" value="1"/>
</dbReference>
<evidence type="ECO:0000256" key="3">
    <source>
        <dbReference type="ARBA" id="ARBA00023004"/>
    </source>
</evidence>
<dbReference type="InterPro" id="IPR036922">
    <property type="entry name" value="Rieske_2Fe-2S_sf"/>
</dbReference>
<dbReference type="InterPro" id="IPR036188">
    <property type="entry name" value="FAD/NAD-bd_sf"/>
</dbReference>
<protein>
    <submittedName>
        <fullName evidence="8">FAD-dependent oxidoreductase</fullName>
    </submittedName>
</protein>
<dbReference type="PROSITE" id="PS51296">
    <property type="entry name" value="RIESKE"/>
    <property type="match status" value="1"/>
</dbReference>
<dbReference type="SUPFAM" id="SSF51971">
    <property type="entry name" value="Nucleotide-binding domain"/>
    <property type="match status" value="1"/>
</dbReference>
<sequence length="530" mass="60010">MSKNFKEWTKPEPMWRKNTKLDSFPVLKESTATTVTIVGGGITGITTAYMLAKEGKKVTLIEADELLNGTTGHTTAKVTAQHGLIYHELIKHFGEEGAALYFKAQEDAMATIEKHINDHSINCNWQREDAYLFATTEQGAKKLEREQKAYGRLEIAGEHFDDLPFDTETTRVLCMRNQAHFHPLRYLAYLLNEIIELGGEIYEHTKAVDVKEGKQVEVETGEGHTITSDYLITCSHFPFYDKGMYFSRMYAERSYVIAIEPEKEWTNGMYLSIDEPKRSIRSAVFDDKEILLIGGESHRTGEGNDMSFHYKALEEYAARTFGVKNKLFQWSTQDLTTLDKVPYIGPMTMNNDRIFVATGFRKWGMTNSAVAGQLLTDYVMGRESKYHSVFSPARFKADPSIKHFLTNNMNVAAHLVEGKVELVDKGPATLEEGQGTIVQWEGKRAGAYKDDKGELHLLDTTCTHLGCEVEWNSGEHTWDCPCHGSRFSYDGAVMEGPAKRPLEKIEFNDSEEVPMIPDDPEAFEESTDHQ</sequence>
<evidence type="ECO:0000256" key="2">
    <source>
        <dbReference type="ARBA" id="ARBA00022723"/>
    </source>
</evidence>
<evidence type="ECO:0000256" key="4">
    <source>
        <dbReference type="ARBA" id="ARBA00023014"/>
    </source>
</evidence>
<accession>A0ABY4H8J4</accession>
<gene>
    <name evidence="8" type="ORF">MUO15_16115</name>
</gene>
<evidence type="ECO:0000259" key="7">
    <source>
        <dbReference type="PROSITE" id="PS51296"/>
    </source>
</evidence>
<reference evidence="8" key="1">
    <citation type="submission" date="2022-04" db="EMBL/GenBank/DDBJ databases">
        <title>Halobacillus sp. isolated from saltern.</title>
        <authorList>
            <person name="Won M."/>
            <person name="Lee C.-M."/>
            <person name="Woen H.-Y."/>
            <person name="Kwon S.-W."/>
        </authorList>
    </citation>
    <scope>NUCLEOTIDE SEQUENCE</scope>
    <source>
        <strain evidence="8">SSHM10-5</strain>
    </source>
</reference>
<dbReference type="Pfam" id="PF00355">
    <property type="entry name" value="Rieske"/>
    <property type="match status" value="1"/>
</dbReference>
<evidence type="ECO:0000313" key="9">
    <source>
        <dbReference type="Proteomes" id="UP000830326"/>
    </source>
</evidence>
<dbReference type="Gene3D" id="3.50.50.60">
    <property type="entry name" value="FAD/NAD(P)-binding domain"/>
    <property type="match status" value="1"/>
</dbReference>
<evidence type="ECO:0000256" key="6">
    <source>
        <dbReference type="SAM" id="MobiDB-lite"/>
    </source>
</evidence>
<keyword evidence="5" id="KW-1015">Disulfide bond</keyword>
<keyword evidence="2" id="KW-0479">Metal-binding</keyword>
<dbReference type="InterPro" id="IPR017941">
    <property type="entry name" value="Rieske_2Fe-2S"/>
</dbReference>
<keyword evidence="9" id="KW-1185">Reference proteome</keyword>
<keyword evidence="3" id="KW-0408">Iron</keyword>
<dbReference type="RefSeq" id="WP_245030761.1">
    <property type="nucleotide sequence ID" value="NZ_CP095075.1"/>
</dbReference>